<proteinExistence type="predicted"/>
<name>A0ABQ9G0Y0_TEGGR</name>
<dbReference type="Gene3D" id="2.60.120.260">
    <property type="entry name" value="Galactose-binding domain-like"/>
    <property type="match status" value="1"/>
</dbReference>
<evidence type="ECO:0000313" key="1">
    <source>
        <dbReference type="EMBL" id="KAJ8321613.1"/>
    </source>
</evidence>
<dbReference type="PANTHER" id="PTHR45713:SF6">
    <property type="entry name" value="F5_8 TYPE C DOMAIN-CONTAINING PROTEIN"/>
    <property type="match status" value="1"/>
</dbReference>
<dbReference type="PANTHER" id="PTHR45713">
    <property type="entry name" value="FTP DOMAIN-CONTAINING PROTEIN"/>
    <property type="match status" value="1"/>
</dbReference>
<dbReference type="Pfam" id="PF22633">
    <property type="entry name" value="F5_F8_type_C_2"/>
    <property type="match status" value="1"/>
</dbReference>
<dbReference type="InterPro" id="IPR008979">
    <property type="entry name" value="Galactose-bd-like_sf"/>
</dbReference>
<reference evidence="1 2" key="1">
    <citation type="submission" date="2022-12" db="EMBL/GenBank/DDBJ databases">
        <title>Chromosome-level genome of Tegillarca granosa.</title>
        <authorList>
            <person name="Kim J."/>
        </authorList>
    </citation>
    <scope>NUCLEOTIDE SEQUENCE [LARGE SCALE GENOMIC DNA]</scope>
    <source>
        <strain evidence="1">Teg-2019</strain>
        <tissue evidence="1">Adductor muscle</tissue>
    </source>
</reference>
<dbReference type="SUPFAM" id="SSF49785">
    <property type="entry name" value="Galactose-binding domain-like"/>
    <property type="match status" value="1"/>
</dbReference>
<organism evidence="1 2">
    <name type="scientific">Tegillarca granosa</name>
    <name type="common">Malaysian cockle</name>
    <name type="synonym">Anadara granosa</name>
    <dbReference type="NCBI Taxonomy" id="220873"/>
    <lineage>
        <taxon>Eukaryota</taxon>
        <taxon>Metazoa</taxon>
        <taxon>Spiralia</taxon>
        <taxon>Lophotrochozoa</taxon>
        <taxon>Mollusca</taxon>
        <taxon>Bivalvia</taxon>
        <taxon>Autobranchia</taxon>
        <taxon>Pteriomorphia</taxon>
        <taxon>Arcoida</taxon>
        <taxon>Arcoidea</taxon>
        <taxon>Arcidae</taxon>
        <taxon>Tegillarca</taxon>
    </lineage>
</organism>
<gene>
    <name evidence="1" type="ORF">KUTeg_000084</name>
</gene>
<dbReference type="Proteomes" id="UP001217089">
    <property type="component" value="Unassembled WGS sequence"/>
</dbReference>
<dbReference type="EMBL" id="JARBDR010000018">
    <property type="protein sequence ID" value="KAJ8321613.1"/>
    <property type="molecule type" value="Genomic_DNA"/>
</dbReference>
<sequence length="173" mass="20059">MFSPENLALGKRANQGRTHWYHKATKAVYGNVSQKGKYCAHTAIFPKQDVAWWQVDLGKMSEIKYIKIYYRDENTIRRFNGFRLYIGTSENWFDEDQCYRDTEDGYPPSVVTVNCTGLAQYITIVNSAYDEKDKQYGPILELFEVQVFGKSTEDLKYGVLRPISAFFIDTESV</sequence>
<keyword evidence="2" id="KW-1185">Reference proteome</keyword>
<accession>A0ABQ9G0Y0</accession>
<evidence type="ECO:0000313" key="2">
    <source>
        <dbReference type="Proteomes" id="UP001217089"/>
    </source>
</evidence>
<comment type="caution">
    <text evidence="1">The sequence shown here is derived from an EMBL/GenBank/DDBJ whole genome shotgun (WGS) entry which is preliminary data.</text>
</comment>
<dbReference type="InterPro" id="IPR051941">
    <property type="entry name" value="BG_Antigen-Binding_Lectin"/>
</dbReference>
<evidence type="ECO:0008006" key="3">
    <source>
        <dbReference type="Google" id="ProtNLM"/>
    </source>
</evidence>
<protein>
    <recommendedName>
        <fullName evidence="3">F5/8 type C domain-containing protein</fullName>
    </recommendedName>
</protein>